<keyword evidence="4" id="KW-0539">Nucleus</keyword>
<dbReference type="PANTHER" id="PTHR12466:SF8">
    <property type="entry name" value="PARAFIBROMIN"/>
    <property type="match status" value="1"/>
</dbReference>
<keyword evidence="3" id="KW-0804">Transcription</keyword>
<reference evidence="7" key="1">
    <citation type="submission" date="2023-03" db="EMBL/GenBank/DDBJ databases">
        <title>Massive genome expansion in bonnet fungi (Mycena s.s.) driven by repeated elements and novel gene families across ecological guilds.</title>
        <authorList>
            <consortium name="Lawrence Berkeley National Laboratory"/>
            <person name="Harder C.B."/>
            <person name="Miyauchi S."/>
            <person name="Viragh M."/>
            <person name="Kuo A."/>
            <person name="Thoen E."/>
            <person name="Andreopoulos B."/>
            <person name="Lu D."/>
            <person name="Skrede I."/>
            <person name="Drula E."/>
            <person name="Henrissat B."/>
            <person name="Morin E."/>
            <person name="Kohler A."/>
            <person name="Barry K."/>
            <person name="LaButti K."/>
            <person name="Morin E."/>
            <person name="Salamov A."/>
            <person name="Lipzen A."/>
            <person name="Mereny Z."/>
            <person name="Hegedus B."/>
            <person name="Baldrian P."/>
            <person name="Stursova M."/>
            <person name="Weitz H."/>
            <person name="Taylor A."/>
            <person name="Grigoriev I.V."/>
            <person name="Nagy L.G."/>
            <person name="Martin F."/>
            <person name="Kauserud H."/>
        </authorList>
    </citation>
    <scope>NUCLEOTIDE SEQUENCE</scope>
    <source>
        <strain evidence="7">CBHHK002</strain>
    </source>
</reference>
<dbReference type="FunFam" id="3.40.50.11990:FF:000004">
    <property type="entry name" value="Potential RNA Pol II elongation accessory factor"/>
    <property type="match status" value="1"/>
</dbReference>
<evidence type="ECO:0000256" key="3">
    <source>
        <dbReference type="ARBA" id="ARBA00023163"/>
    </source>
</evidence>
<feature type="region of interest" description="Disordered" evidence="5">
    <location>
        <begin position="131"/>
        <end position="166"/>
    </location>
</feature>
<dbReference type="GO" id="GO:0000993">
    <property type="term" value="F:RNA polymerase II complex binding"/>
    <property type="evidence" value="ECO:0007669"/>
    <property type="project" value="TreeGrafter"/>
</dbReference>
<evidence type="ECO:0000256" key="1">
    <source>
        <dbReference type="ARBA" id="ARBA00004123"/>
    </source>
</evidence>
<evidence type="ECO:0000256" key="5">
    <source>
        <dbReference type="SAM" id="MobiDB-lite"/>
    </source>
</evidence>
<dbReference type="InterPro" id="IPR031336">
    <property type="entry name" value="CDC73_C"/>
</dbReference>
<comment type="similarity">
    <text evidence="2">Belongs to the CDC73 family.</text>
</comment>
<dbReference type="GO" id="GO:0006368">
    <property type="term" value="P:transcription elongation by RNA polymerase II"/>
    <property type="evidence" value="ECO:0007669"/>
    <property type="project" value="InterPro"/>
</dbReference>
<evidence type="ECO:0000256" key="2">
    <source>
        <dbReference type="ARBA" id="ARBA00010427"/>
    </source>
</evidence>
<dbReference type="Pfam" id="PF05179">
    <property type="entry name" value="CDC73_C"/>
    <property type="match status" value="1"/>
</dbReference>
<feature type="compositionally biased region" description="Low complexity" evidence="5">
    <location>
        <begin position="220"/>
        <end position="232"/>
    </location>
</feature>
<keyword evidence="8" id="KW-1185">Reference proteome</keyword>
<feature type="domain" description="Cell division control protein 73 C-terminal" evidence="6">
    <location>
        <begin position="240"/>
        <end position="403"/>
    </location>
</feature>
<evidence type="ECO:0000259" key="6">
    <source>
        <dbReference type="Pfam" id="PF05179"/>
    </source>
</evidence>
<dbReference type="EMBL" id="JARIHO010000002">
    <property type="protein sequence ID" value="KAJ7367041.1"/>
    <property type="molecule type" value="Genomic_DNA"/>
</dbReference>
<dbReference type="AlphaFoldDB" id="A0AAD7F5J5"/>
<name>A0AAD7F5J5_9AGAR</name>
<evidence type="ECO:0000313" key="8">
    <source>
        <dbReference type="Proteomes" id="UP001218218"/>
    </source>
</evidence>
<gene>
    <name evidence="7" type="ORF">DFH08DRAFT_836402</name>
</gene>
<feature type="compositionally biased region" description="Low complexity" evidence="5">
    <location>
        <begin position="132"/>
        <end position="143"/>
    </location>
</feature>
<dbReference type="InterPro" id="IPR007852">
    <property type="entry name" value="Cdc73/Parafibromin"/>
</dbReference>
<dbReference type="PANTHER" id="PTHR12466">
    <property type="entry name" value="CDC73 DOMAIN PROTEIN"/>
    <property type="match status" value="1"/>
</dbReference>
<protein>
    <submittedName>
        <fullName evidence="7">RNA polymerase II-associated protein</fullName>
    </submittedName>
</protein>
<dbReference type="GO" id="GO:0032968">
    <property type="term" value="P:positive regulation of transcription elongation by RNA polymerase II"/>
    <property type="evidence" value="ECO:0007669"/>
    <property type="project" value="TreeGrafter"/>
</dbReference>
<evidence type="ECO:0000313" key="7">
    <source>
        <dbReference type="EMBL" id="KAJ7367041.1"/>
    </source>
</evidence>
<dbReference type="Proteomes" id="UP001218218">
    <property type="component" value="Unassembled WGS sequence"/>
</dbReference>
<comment type="subcellular location">
    <subcellularLocation>
        <location evidence="1">Nucleus</location>
    </subcellularLocation>
</comment>
<evidence type="ECO:0000256" key="4">
    <source>
        <dbReference type="ARBA" id="ARBA00023242"/>
    </source>
</evidence>
<dbReference type="InterPro" id="IPR038103">
    <property type="entry name" value="CDC73_C_sf"/>
</dbReference>
<organism evidence="7 8">
    <name type="scientific">Mycena albidolilacea</name>
    <dbReference type="NCBI Taxonomy" id="1033008"/>
    <lineage>
        <taxon>Eukaryota</taxon>
        <taxon>Fungi</taxon>
        <taxon>Dikarya</taxon>
        <taxon>Basidiomycota</taxon>
        <taxon>Agaricomycotina</taxon>
        <taxon>Agaricomycetes</taxon>
        <taxon>Agaricomycetidae</taxon>
        <taxon>Agaricales</taxon>
        <taxon>Marasmiineae</taxon>
        <taxon>Mycenaceae</taxon>
        <taxon>Mycena</taxon>
    </lineage>
</organism>
<proteinExistence type="inferred from homology"/>
<dbReference type="GO" id="GO:0016593">
    <property type="term" value="C:Cdc73/Paf1 complex"/>
    <property type="evidence" value="ECO:0007669"/>
    <property type="project" value="InterPro"/>
</dbReference>
<feature type="region of interest" description="Disordered" evidence="5">
    <location>
        <begin position="216"/>
        <end position="241"/>
    </location>
</feature>
<feature type="compositionally biased region" description="Polar residues" evidence="5">
    <location>
        <begin position="151"/>
        <end position="161"/>
    </location>
</feature>
<accession>A0AAD7F5J5</accession>
<sequence>MNNDADALLALRQAIKAKTTITYAQNGEPCQNLLDATHLVVSPTCSLQKSAPTRYRKPGVAAGAGSDDFFSVEAIYLAWLLQSAPGADYMKQARENGLAVGFVSVTERKNVVGWLEGKISENDRIVPLVAESTTPPGTPPSGSKVLPATPHRSTTAAQASPSKRRYVADSRDVQVVKKIKQNEIELRDRNSVLRGTKPNNFSNIRSVYSDKLKKLKESRSGATPSAAGSATPNAKRAQKHSDPIIMISSSPTALITMHNVKQFLEESTFIPSQAARQSNTRTEDVLHIIRKRTSIDPSGREHESRTRYFVVDAVEALGKFGPDAWERVVCVMTTGQAWQFRPYKWNEPIQLFHHVKGIYVSWSNDPPNPKIKDWNVTELKIDPLRRHVDKSVVAQFWKTLDTWTTANKPWLIKR</sequence>
<comment type="caution">
    <text evidence="7">The sequence shown here is derived from an EMBL/GenBank/DDBJ whole genome shotgun (WGS) entry which is preliminary data.</text>
</comment>
<dbReference type="Gene3D" id="3.40.50.11990">
    <property type="entry name" value="RNA polymerase II accessory factor, Cdc73 C-terminal domain"/>
    <property type="match status" value="1"/>
</dbReference>